<reference evidence="2 3" key="1">
    <citation type="submission" date="2024-02" db="EMBL/GenBank/DDBJ databases">
        <title>High-quality chromosome-scale genome assembly of Pensacola bahiagrass (Paspalum notatum Flugge var. saurae).</title>
        <authorList>
            <person name="Vega J.M."/>
            <person name="Podio M."/>
            <person name="Orjuela J."/>
            <person name="Siena L.A."/>
            <person name="Pessino S.C."/>
            <person name="Combes M.C."/>
            <person name="Mariac C."/>
            <person name="Albertini E."/>
            <person name="Pupilli F."/>
            <person name="Ortiz J.P.A."/>
            <person name="Leblanc O."/>
        </authorList>
    </citation>
    <scope>NUCLEOTIDE SEQUENCE [LARGE SCALE GENOMIC DNA]</scope>
    <source>
        <strain evidence="2">R1</strain>
        <tissue evidence="2">Leaf</tissue>
    </source>
</reference>
<accession>A0AAQ3WES4</accession>
<keyword evidence="3" id="KW-1185">Reference proteome</keyword>
<dbReference type="Proteomes" id="UP001341281">
    <property type="component" value="Chromosome 02"/>
</dbReference>
<evidence type="ECO:0000313" key="2">
    <source>
        <dbReference type="EMBL" id="WVZ58931.1"/>
    </source>
</evidence>
<dbReference type="EMBL" id="CP144746">
    <property type="protein sequence ID" value="WVZ58931.1"/>
    <property type="molecule type" value="Genomic_DNA"/>
</dbReference>
<feature type="region of interest" description="Disordered" evidence="1">
    <location>
        <begin position="1"/>
        <end position="65"/>
    </location>
</feature>
<evidence type="ECO:0000313" key="3">
    <source>
        <dbReference type="Proteomes" id="UP001341281"/>
    </source>
</evidence>
<organism evidence="2 3">
    <name type="scientific">Paspalum notatum var. saurae</name>
    <dbReference type="NCBI Taxonomy" id="547442"/>
    <lineage>
        <taxon>Eukaryota</taxon>
        <taxon>Viridiplantae</taxon>
        <taxon>Streptophyta</taxon>
        <taxon>Embryophyta</taxon>
        <taxon>Tracheophyta</taxon>
        <taxon>Spermatophyta</taxon>
        <taxon>Magnoliopsida</taxon>
        <taxon>Liliopsida</taxon>
        <taxon>Poales</taxon>
        <taxon>Poaceae</taxon>
        <taxon>PACMAD clade</taxon>
        <taxon>Panicoideae</taxon>
        <taxon>Andropogonodae</taxon>
        <taxon>Paspaleae</taxon>
        <taxon>Paspalinae</taxon>
        <taxon>Paspalum</taxon>
    </lineage>
</organism>
<name>A0AAQ3WES4_PASNO</name>
<protein>
    <submittedName>
        <fullName evidence="2">Uncharacterized protein</fullName>
    </submittedName>
</protein>
<sequence length="92" mass="9638">MHNLPLTRSPHHHAVTPHLRPPIHVSDPVTGFALPPSPSPHRSRSKDRPDGGELPPLAVGSPPQTIPVQAARLAVASMTPSPHLLSQSGGLA</sequence>
<gene>
    <name evidence="2" type="ORF">U9M48_009147</name>
</gene>
<dbReference type="AlphaFoldDB" id="A0AAQ3WES4"/>
<evidence type="ECO:0000256" key="1">
    <source>
        <dbReference type="SAM" id="MobiDB-lite"/>
    </source>
</evidence>
<proteinExistence type="predicted"/>